<accession>A0ABS3BZC7</accession>
<dbReference type="RefSeq" id="WP_206571086.1">
    <property type="nucleotide sequence ID" value="NZ_JAFKCW010000005.1"/>
</dbReference>
<feature type="coiled-coil region" evidence="1">
    <location>
        <begin position="39"/>
        <end position="66"/>
    </location>
</feature>
<evidence type="ECO:0000259" key="2">
    <source>
        <dbReference type="PROSITE" id="PS50943"/>
    </source>
</evidence>
<dbReference type="Gene3D" id="1.10.260.40">
    <property type="entry name" value="lambda repressor-like DNA-binding domains"/>
    <property type="match status" value="1"/>
</dbReference>
<proteinExistence type="predicted"/>
<protein>
    <submittedName>
        <fullName evidence="3">Helix-turn-helix domain-containing protein</fullName>
    </submittedName>
</protein>
<dbReference type="Proteomes" id="UP000664698">
    <property type="component" value="Unassembled WGS sequence"/>
</dbReference>
<dbReference type="Pfam" id="PF01381">
    <property type="entry name" value="HTH_3"/>
    <property type="match status" value="1"/>
</dbReference>
<comment type="caution">
    <text evidence="3">The sequence shown here is derived from an EMBL/GenBank/DDBJ whole genome shotgun (WGS) entry which is preliminary data.</text>
</comment>
<feature type="domain" description="HTH cro/C1-type" evidence="2">
    <location>
        <begin position="78"/>
        <end position="133"/>
    </location>
</feature>
<name>A0ABS3BZC7_9BACT</name>
<dbReference type="PROSITE" id="PS50943">
    <property type="entry name" value="HTH_CROC1"/>
    <property type="match status" value="1"/>
</dbReference>
<keyword evidence="4" id="KW-1185">Reference proteome</keyword>
<evidence type="ECO:0000313" key="3">
    <source>
        <dbReference type="EMBL" id="MBN7803084.1"/>
    </source>
</evidence>
<evidence type="ECO:0000256" key="1">
    <source>
        <dbReference type="SAM" id="Coils"/>
    </source>
</evidence>
<dbReference type="CDD" id="cd00093">
    <property type="entry name" value="HTH_XRE"/>
    <property type="match status" value="1"/>
</dbReference>
<dbReference type="InterPro" id="IPR001387">
    <property type="entry name" value="Cro/C1-type_HTH"/>
</dbReference>
<dbReference type="InterPro" id="IPR010982">
    <property type="entry name" value="Lambda_DNA-bd_dom_sf"/>
</dbReference>
<gene>
    <name evidence="3" type="ORF">J0A67_19580</name>
</gene>
<keyword evidence="1" id="KW-0175">Coiled coil</keyword>
<dbReference type="SUPFAM" id="SSF47413">
    <property type="entry name" value="lambda repressor-like DNA-binding domains"/>
    <property type="match status" value="1"/>
</dbReference>
<dbReference type="EMBL" id="JAFKCW010000005">
    <property type="protein sequence ID" value="MBN7803084.1"/>
    <property type="molecule type" value="Genomic_DNA"/>
</dbReference>
<evidence type="ECO:0000313" key="4">
    <source>
        <dbReference type="Proteomes" id="UP000664698"/>
    </source>
</evidence>
<dbReference type="SMART" id="SM00530">
    <property type="entry name" value="HTH_XRE"/>
    <property type="match status" value="1"/>
</dbReference>
<sequence length="171" mass="19934">MIKSDRQLAITKRNRDNFLEAIELLKSNEDKNLLNQIMFDSLTSQIETLNKEIKEYEELKKIKSRILFSEIKNLPEILVKARIIKGISQEDLAKKIGLKAQQIQRYESNNYEGANFNRILEVSRTLDITFDKTKITLNTETIPLSEYTDKFIIEATKKLRNKKALLTVIQS</sequence>
<organism evidence="3 4">
    <name type="scientific">Algoriphagus aestuariicola</name>
    <dbReference type="NCBI Taxonomy" id="1852016"/>
    <lineage>
        <taxon>Bacteria</taxon>
        <taxon>Pseudomonadati</taxon>
        <taxon>Bacteroidota</taxon>
        <taxon>Cytophagia</taxon>
        <taxon>Cytophagales</taxon>
        <taxon>Cyclobacteriaceae</taxon>
        <taxon>Algoriphagus</taxon>
    </lineage>
</organism>
<reference evidence="3 4" key="1">
    <citation type="submission" date="2021-03" db="EMBL/GenBank/DDBJ databases">
        <title>novel species isolated from a fishpond in China.</title>
        <authorList>
            <person name="Lu H."/>
            <person name="Cai Z."/>
        </authorList>
    </citation>
    <scope>NUCLEOTIDE SEQUENCE [LARGE SCALE GENOMIC DNA]</scope>
    <source>
        <strain evidence="3 4">JCM 31546</strain>
    </source>
</reference>